<evidence type="ECO:0000256" key="2">
    <source>
        <dbReference type="ARBA" id="ARBA00023015"/>
    </source>
</evidence>
<dbReference type="GO" id="GO:0046983">
    <property type="term" value="F:protein dimerization activity"/>
    <property type="evidence" value="ECO:0007669"/>
    <property type="project" value="InterPro"/>
</dbReference>
<protein>
    <submittedName>
        <fullName evidence="10">Uncharacterized protein</fullName>
    </submittedName>
</protein>
<evidence type="ECO:0000313" key="10">
    <source>
        <dbReference type="EMBL" id="KAK1613725.1"/>
    </source>
</evidence>
<evidence type="ECO:0000313" key="11">
    <source>
        <dbReference type="Proteomes" id="UP001231189"/>
    </source>
</evidence>
<feature type="domain" description="K-box" evidence="9">
    <location>
        <begin position="94"/>
        <end position="184"/>
    </location>
</feature>
<keyword evidence="3" id="KW-0238">DNA-binding</keyword>
<dbReference type="InterPro" id="IPR002487">
    <property type="entry name" value="TF_Kbox"/>
</dbReference>
<evidence type="ECO:0000259" key="9">
    <source>
        <dbReference type="PROSITE" id="PS51297"/>
    </source>
</evidence>
<dbReference type="PANTHER" id="PTHR48019">
    <property type="entry name" value="SERUM RESPONSE FACTOR HOMOLOG"/>
    <property type="match status" value="1"/>
</dbReference>
<keyword evidence="4" id="KW-0804">Transcription</keyword>
<dbReference type="Pfam" id="PF00319">
    <property type="entry name" value="SRF-TF"/>
    <property type="match status" value="1"/>
</dbReference>
<comment type="subcellular location">
    <subcellularLocation>
        <location evidence="1">Nucleus</location>
    </subcellularLocation>
</comment>
<dbReference type="PRINTS" id="PR00404">
    <property type="entry name" value="MADSDOMAIN"/>
</dbReference>
<evidence type="ECO:0000256" key="1">
    <source>
        <dbReference type="ARBA" id="ARBA00004123"/>
    </source>
</evidence>
<name>A0AAD8R2J7_LOLMU</name>
<dbReference type="GO" id="GO:0003700">
    <property type="term" value="F:DNA-binding transcription factor activity"/>
    <property type="evidence" value="ECO:0007669"/>
    <property type="project" value="InterPro"/>
</dbReference>
<reference evidence="10" key="1">
    <citation type="submission" date="2023-07" db="EMBL/GenBank/DDBJ databases">
        <title>A chromosome-level genome assembly of Lolium multiflorum.</title>
        <authorList>
            <person name="Chen Y."/>
            <person name="Copetti D."/>
            <person name="Kolliker R."/>
            <person name="Studer B."/>
        </authorList>
    </citation>
    <scope>NUCLEOTIDE SEQUENCE</scope>
    <source>
        <strain evidence="10">02402/16</strain>
        <tissue evidence="10">Leaf</tissue>
    </source>
</reference>
<dbReference type="Pfam" id="PF01486">
    <property type="entry name" value="K-box"/>
    <property type="match status" value="1"/>
</dbReference>
<dbReference type="Proteomes" id="UP001231189">
    <property type="component" value="Unassembled WGS sequence"/>
</dbReference>
<dbReference type="SUPFAM" id="SSF55455">
    <property type="entry name" value="SRF-like"/>
    <property type="match status" value="1"/>
</dbReference>
<feature type="domain" description="MADS-box" evidence="8">
    <location>
        <begin position="5"/>
        <end position="65"/>
    </location>
</feature>
<keyword evidence="11" id="KW-1185">Reference proteome</keyword>
<dbReference type="PROSITE" id="PS50066">
    <property type="entry name" value="MADS_BOX_2"/>
    <property type="match status" value="1"/>
</dbReference>
<proteinExistence type="predicted"/>
<feature type="region of interest" description="Disordered" evidence="7">
    <location>
        <begin position="191"/>
        <end position="220"/>
    </location>
</feature>
<keyword evidence="6" id="KW-0175">Coiled coil</keyword>
<evidence type="ECO:0000256" key="6">
    <source>
        <dbReference type="SAM" id="Coils"/>
    </source>
</evidence>
<sequence>MTGGGRSRRREIRRIEDATSRQVTFSKRRTGLLKKAFELGVLCDAEVALVVFSSTGRRYEYGSAPDLQKTIDRYLNHTKGSIPTNEKALEPASVQMCRFEATALKQKIDAIEANQRKLSGEGLGSCSAQELQELELQLNKSLTNIREKKQKLMMDQILELRKKEEKLLRENSELREEYKALPLLELVTRSVATADDARSPGGDEGPDDDDEERRQWYMDMDTELVIRRPGMSS</sequence>
<evidence type="ECO:0000256" key="4">
    <source>
        <dbReference type="ARBA" id="ARBA00023163"/>
    </source>
</evidence>
<organism evidence="10 11">
    <name type="scientific">Lolium multiflorum</name>
    <name type="common">Italian ryegrass</name>
    <name type="synonym">Lolium perenne subsp. multiflorum</name>
    <dbReference type="NCBI Taxonomy" id="4521"/>
    <lineage>
        <taxon>Eukaryota</taxon>
        <taxon>Viridiplantae</taxon>
        <taxon>Streptophyta</taxon>
        <taxon>Embryophyta</taxon>
        <taxon>Tracheophyta</taxon>
        <taxon>Spermatophyta</taxon>
        <taxon>Magnoliopsida</taxon>
        <taxon>Liliopsida</taxon>
        <taxon>Poales</taxon>
        <taxon>Poaceae</taxon>
        <taxon>BOP clade</taxon>
        <taxon>Pooideae</taxon>
        <taxon>Poodae</taxon>
        <taxon>Poeae</taxon>
        <taxon>Poeae Chloroplast Group 2 (Poeae type)</taxon>
        <taxon>Loliodinae</taxon>
        <taxon>Loliinae</taxon>
        <taxon>Lolium</taxon>
    </lineage>
</organism>
<dbReference type="CDD" id="cd00265">
    <property type="entry name" value="MADS_MEF2_like"/>
    <property type="match status" value="1"/>
</dbReference>
<keyword evidence="2" id="KW-0805">Transcription regulation</keyword>
<dbReference type="GO" id="GO:0045944">
    <property type="term" value="P:positive regulation of transcription by RNA polymerase II"/>
    <property type="evidence" value="ECO:0007669"/>
    <property type="project" value="InterPro"/>
</dbReference>
<evidence type="ECO:0000256" key="7">
    <source>
        <dbReference type="SAM" id="MobiDB-lite"/>
    </source>
</evidence>
<evidence type="ECO:0000259" key="8">
    <source>
        <dbReference type="PROSITE" id="PS50066"/>
    </source>
</evidence>
<keyword evidence="5" id="KW-0539">Nucleus</keyword>
<dbReference type="InterPro" id="IPR033896">
    <property type="entry name" value="MEF2-like_N"/>
</dbReference>
<dbReference type="InterPro" id="IPR050142">
    <property type="entry name" value="MADS-box/MEF2_TF"/>
</dbReference>
<dbReference type="GO" id="GO:0005634">
    <property type="term" value="C:nucleus"/>
    <property type="evidence" value="ECO:0007669"/>
    <property type="project" value="UniProtKB-SubCell"/>
</dbReference>
<comment type="caution">
    <text evidence="10">The sequence shown here is derived from an EMBL/GenBank/DDBJ whole genome shotgun (WGS) entry which is preliminary data.</text>
</comment>
<accession>A0AAD8R2J7</accession>
<dbReference type="GO" id="GO:0000977">
    <property type="term" value="F:RNA polymerase II transcription regulatory region sequence-specific DNA binding"/>
    <property type="evidence" value="ECO:0007669"/>
    <property type="project" value="InterPro"/>
</dbReference>
<dbReference type="InterPro" id="IPR036879">
    <property type="entry name" value="TF_MADSbox_sf"/>
</dbReference>
<dbReference type="EMBL" id="JAUUTY010000006">
    <property type="protein sequence ID" value="KAK1613725.1"/>
    <property type="molecule type" value="Genomic_DNA"/>
</dbReference>
<dbReference type="SMART" id="SM00432">
    <property type="entry name" value="MADS"/>
    <property type="match status" value="1"/>
</dbReference>
<gene>
    <name evidence="10" type="ORF">QYE76_019242</name>
</gene>
<evidence type="ECO:0000256" key="3">
    <source>
        <dbReference type="ARBA" id="ARBA00023125"/>
    </source>
</evidence>
<dbReference type="InterPro" id="IPR002100">
    <property type="entry name" value="TF_MADSbox"/>
</dbReference>
<feature type="coiled-coil region" evidence="6">
    <location>
        <begin position="101"/>
        <end position="177"/>
    </location>
</feature>
<dbReference type="PROSITE" id="PS51297">
    <property type="entry name" value="K_BOX"/>
    <property type="match status" value="1"/>
</dbReference>
<dbReference type="AlphaFoldDB" id="A0AAD8R2J7"/>
<dbReference type="Gene3D" id="3.40.1810.10">
    <property type="entry name" value="Transcription factor, MADS-box"/>
    <property type="match status" value="1"/>
</dbReference>
<evidence type="ECO:0000256" key="5">
    <source>
        <dbReference type="ARBA" id="ARBA00023242"/>
    </source>
</evidence>